<feature type="domain" description="Cyclin N-terminal" evidence="1">
    <location>
        <begin position="8"/>
        <end position="125"/>
    </location>
</feature>
<protein>
    <recommendedName>
        <fullName evidence="1">Cyclin N-terminal domain-containing protein</fullName>
    </recommendedName>
</protein>
<sequence length="274" mass="31672">MTNEWCSTVRIRILDFLIQSAQQLEVPPVVKYSALSLFAERFYPIISRFDQESTGHWLLQPVRESNLQLFSLIAIWISSKIDASRPLSVKKLKSLADKIIQDQHYTTRDFAEAEVIFMKVLDYEIGTSDIVYRILEDLLIQLKEVATVGEHLDFEVCMDIMDLLYEKEETSTLYNSPHSLAASILVASYVITVPKQRWEFPILPWVKYGMACKEDIIEVVRDILKHVLQQCSSEKDDDEKGGSGGFLRSRWNAEVVTKFRAFRFDDVAEPTRPR</sequence>
<proteinExistence type="predicted"/>
<reference evidence="2" key="1">
    <citation type="submission" date="2023-04" db="EMBL/GenBank/DDBJ databases">
        <authorList>
            <person name="Vijverberg K."/>
            <person name="Xiong W."/>
            <person name="Schranz E."/>
        </authorList>
    </citation>
    <scope>NUCLEOTIDE SEQUENCE</scope>
</reference>
<dbReference type="AlphaFoldDB" id="A0AA35Z8T4"/>
<dbReference type="InterPro" id="IPR036915">
    <property type="entry name" value="Cyclin-like_sf"/>
</dbReference>
<evidence type="ECO:0000313" key="3">
    <source>
        <dbReference type="Proteomes" id="UP001177003"/>
    </source>
</evidence>
<accession>A0AA35Z8T4</accession>
<dbReference type="Proteomes" id="UP001177003">
    <property type="component" value="Chromosome 5"/>
</dbReference>
<evidence type="ECO:0000313" key="2">
    <source>
        <dbReference type="EMBL" id="CAI9288065.1"/>
    </source>
</evidence>
<name>A0AA35Z8T4_LACSI</name>
<dbReference type="SUPFAM" id="SSF47954">
    <property type="entry name" value="Cyclin-like"/>
    <property type="match status" value="1"/>
</dbReference>
<dbReference type="Pfam" id="PF00134">
    <property type="entry name" value="Cyclin_N"/>
    <property type="match status" value="1"/>
</dbReference>
<evidence type="ECO:0000259" key="1">
    <source>
        <dbReference type="Pfam" id="PF00134"/>
    </source>
</evidence>
<dbReference type="EMBL" id="OX465081">
    <property type="protein sequence ID" value="CAI9288065.1"/>
    <property type="molecule type" value="Genomic_DNA"/>
</dbReference>
<organism evidence="2 3">
    <name type="scientific">Lactuca saligna</name>
    <name type="common">Willowleaf lettuce</name>
    <dbReference type="NCBI Taxonomy" id="75948"/>
    <lineage>
        <taxon>Eukaryota</taxon>
        <taxon>Viridiplantae</taxon>
        <taxon>Streptophyta</taxon>
        <taxon>Embryophyta</taxon>
        <taxon>Tracheophyta</taxon>
        <taxon>Spermatophyta</taxon>
        <taxon>Magnoliopsida</taxon>
        <taxon>eudicotyledons</taxon>
        <taxon>Gunneridae</taxon>
        <taxon>Pentapetalae</taxon>
        <taxon>asterids</taxon>
        <taxon>campanulids</taxon>
        <taxon>Asterales</taxon>
        <taxon>Asteraceae</taxon>
        <taxon>Cichorioideae</taxon>
        <taxon>Cichorieae</taxon>
        <taxon>Lactucinae</taxon>
        <taxon>Lactuca</taxon>
    </lineage>
</organism>
<dbReference type="Gene3D" id="1.10.472.10">
    <property type="entry name" value="Cyclin-like"/>
    <property type="match status" value="1"/>
</dbReference>
<dbReference type="InterPro" id="IPR006671">
    <property type="entry name" value="Cyclin_N"/>
</dbReference>
<gene>
    <name evidence="2" type="ORF">LSALG_LOCUS27391</name>
</gene>
<keyword evidence="3" id="KW-1185">Reference proteome</keyword>